<dbReference type="InterPro" id="IPR010506">
    <property type="entry name" value="DMAP1-bd"/>
</dbReference>
<keyword evidence="3" id="KW-1185">Reference proteome</keyword>
<reference evidence="2 3" key="2">
    <citation type="submission" date="2019-11" db="EMBL/GenBank/DDBJ databases">
        <authorList>
            <person name="Lu H."/>
        </authorList>
    </citation>
    <scope>NUCLEOTIDE SEQUENCE [LARGE SCALE GENOMIC DNA]</scope>
    <source>
        <strain evidence="2 3">FIM1</strain>
    </source>
</reference>
<dbReference type="Pfam" id="PF23024">
    <property type="entry name" value="AMP-dom_DIP2-like"/>
    <property type="match status" value="1"/>
</dbReference>
<dbReference type="Pfam" id="PF24919">
    <property type="entry name" value="Mug62"/>
    <property type="match status" value="1"/>
</dbReference>
<evidence type="ECO:0000313" key="2">
    <source>
        <dbReference type="EMBL" id="QGN17793.1"/>
    </source>
</evidence>
<name>A0ABX6EZW2_KLUMA</name>
<dbReference type="PANTHER" id="PTHR22754">
    <property type="entry name" value="DISCO-INTERACTING PROTEIN 2 DIP2 -RELATED"/>
    <property type="match status" value="1"/>
</dbReference>
<dbReference type="SMART" id="SM01137">
    <property type="entry name" value="DMAP_binding"/>
    <property type="match status" value="1"/>
</dbReference>
<dbReference type="PROSITE" id="PS51912">
    <property type="entry name" value="DMAP1_BIND"/>
    <property type="match status" value="1"/>
</dbReference>
<dbReference type="InterPro" id="IPR025110">
    <property type="entry name" value="AMP-bd_C"/>
</dbReference>
<dbReference type="EMBL" id="CP015060">
    <property type="protein sequence ID" value="QGN17793.1"/>
    <property type="molecule type" value="Genomic_DNA"/>
</dbReference>
<dbReference type="InterPro" id="IPR042099">
    <property type="entry name" value="ANL_N_sf"/>
</dbReference>
<dbReference type="InterPro" id="IPR000873">
    <property type="entry name" value="AMP-dep_synth/lig_dom"/>
</dbReference>
<dbReference type="PANTHER" id="PTHR22754:SF32">
    <property type="entry name" value="DISCO-INTERACTING PROTEIN 2"/>
    <property type="match status" value="1"/>
</dbReference>
<proteinExistence type="predicted"/>
<dbReference type="Pfam" id="PF06464">
    <property type="entry name" value="DMAP_binding"/>
    <property type="match status" value="1"/>
</dbReference>
<dbReference type="InterPro" id="IPR056881">
    <property type="entry name" value="Mug62_dom"/>
</dbReference>
<evidence type="ECO:0000313" key="3">
    <source>
        <dbReference type="Proteomes" id="UP000422736"/>
    </source>
</evidence>
<dbReference type="Gene3D" id="3.40.50.12780">
    <property type="entry name" value="N-terminal domain of ligase-like"/>
    <property type="match status" value="2"/>
</dbReference>
<organism evidence="2 3">
    <name type="scientific">Kluyveromyces marxianus</name>
    <name type="common">Yeast</name>
    <name type="synonym">Candida kefyr</name>
    <dbReference type="NCBI Taxonomy" id="4911"/>
    <lineage>
        <taxon>Eukaryota</taxon>
        <taxon>Fungi</taxon>
        <taxon>Dikarya</taxon>
        <taxon>Ascomycota</taxon>
        <taxon>Saccharomycotina</taxon>
        <taxon>Saccharomycetes</taxon>
        <taxon>Saccharomycetales</taxon>
        <taxon>Saccharomycetaceae</taxon>
        <taxon>Kluyveromyces</taxon>
    </lineage>
</organism>
<dbReference type="SUPFAM" id="SSF56801">
    <property type="entry name" value="Acetyl-CoA synthetase-like"/>
    <property type="match status" value="2"/>
</dbReference>
<sequence>MASTSSSLDLSVPENLPPALRSQLEELIADYQEENLTSKGYQRKRKQLLERYATTTQNPLVNSPRSSVDVGRSHRHTKSMASMSMAGRSIGMDNQSITSSTAHHYKDTSSFYRVTTTHSHSLMKRSASTMVSLPVKHVDLIEDENGVSGFDPMVPLLPRFNNQASKDWDSIPSILRGRFQIYGAETAMIRINAKGKETSISWEKLYLRAEKIAHELQAGKYKLYKMDKVLLWYDPDESIEFTVCLLGCFIAGMIAVPVSFSTYSLNEIIQIIKSTNSKFILISEQCYASLDDLYADENTKLKLIKSEFFSKITFLKTDDLGTYSKAKKKAPTFDIPNVSYIEFTRTPLGKLSGVIMKHQVLAGQFDNMASILDSRESTSKKSSKIIRNFRQKKSLSKHIILNSLDPTRSTGLVFGVLFNIFTGNVLINVDRDLLKAPGFYESLISKHKVNILLNDQLQLKQVVINYLENPESATSKKSKIDFTHIKHCLTSCTTIDTDVTDMVVHKWLKNLGCMDASQCYTPLLTMLDFGGIFISTRDQLGNLQNFPLHDGKLKLQDELFVDKEKLKLNIVRPSILAMMNSISSKKDFLRVASFGFPLPDSTICVVNPDTQTLVPDLTVGELWISSPSMTDEFYQMDRINDFVFQARINYKRMFAEINEEFKDPKQYTEKLNMIMSMCPSETTFTRTKLMGFIHNGKIFILSLIEDMFLQNQLIRLPNWSHTSDISRSKGNKIIQNLRTNSKDTTSDLQPNRIVQSFYLQHITENIVRTVDTVSEVAAFELPHNRQEHFLVVVVESSAANNAALNPGAFNTSPQKYRSVEKTMNTLTEQIYKMLWIFHKIQPFCVMIVLPGSLPRRYCSLEIANSTVEKQFLDGKLRSKFVKFQLDNVILDFVPHSSYYNESIFSEHLSNLRHQSIGDNIELNYGLSPRETWQTSGIDYRHSSTDSRTRKDFSTFKSIIEILQFRIKQQPNDFAFSNGGGSSTNSTNINYSWKAFDRILAAYAKKIVESKTPLKKGDRVIILCQNSVEYVAIVMICFICSLVVIPLPPLLESHAEQEIDFLLNVIECYNVKRIFIDSKAHNSFEQNSKLSQALKHSKHSLPKMTNTSKIKVKSSMNLSQFWPLIKSKFGEPGAKPQDPCLIWINRDRDAFKDIHIVMNHNLLLNQCKVLKETLRLNPLNRIFSVVNYHYGLGFVQTCILGIYTGATTSFFNSSDILLDPKDFLLGLQNLSVKDLYLTPELLYLVMDKAAELLASQSNLTAAVKKKEISLRNGSTISPGFMASIQNIMVPFYGRPKFMAIEALVTKYPFLGVSTSQLSYVYEHHFNPFISMRSYLGIPPTDIYLEPVSLREGIINEVDPTTIPASELEAFIHVQDSGIVPVCTDVSIINPETQEPCYENEIGEIWCCSEATVFDHYIPLTSSQFSLKPNGSNRTKPKSRKIKRDPFIAEQFKAKINNSVDNGLTYLRTGDLGFIKTVSRIDSQGNNITLSLLYVLGSISETIEVLGLTHFVTDLETTVRRCHISINNCMIVKTGGLITCLIECNNKMKTEYSNLTPLIVSTLLKNHGIVVDMCTFIKPGSLNYMYRDWSKNRKQILTDWLSKKMTIDSQFCVSFGENNSIYLLSDFEKNQEGL</sequence>
<reference evidence="2 3" key="1">
    <citation type="submission" date="2016-03" db="EMBL/GenBank/DDBJ databases">
        <title>How can Kluyveromyces marxianus grow so fast - potential evolutionary course in Saccharomyces Complex revealed by comparative genomics.</title>
        <authorList>
            <person name="Mo W."/>
            <person name="Lu W."/>
            <person name="Yang X."/>
            <person name="Qi J."/>
            <person name="Lv H."/>
        </authorList>
    </citation>
    <scope>NUCLEOTIDE SEQUENCE [LARGE SCALE GENOMIC DNA]</scope>
    <source>
        <strain evidence="2 3">FIM1</strain>
    </source>
</reference>
<gene>
    <name evidence="2" type="primary">CMR2</name>
    <name evidence="2" type="ORF">FIM1_5002</name>
</gene>
<protein>
    <submittedName>
        <fullName evidence="2">YOR093C</fullName>
    </submittedName>
</protein>
<evidence type="ECO:0000259" key="1">
    <source>
        <dbReference type="PROSITE" id="PS51912"/>
    </source>
</evidence>
<feature type="domain" description="DMAP1-binding" evidence="1">
    <location>
        <begin position="12"/>
        <end position="110"/>
    </location>
</feature>
<accession>A0ABX6EZW2</accession>
<dbReference type="Proteomes" id="UP000422736">
    <property type="component" value="Chromosome 8"/>
</dbReference>
<dbReference type="Pfam" id="PF00501">
    <property type="entry name" value="AMP-binding"/>
    <property type="match status" value="1"/>
</dbReference>